<reference evidence="4" key="3">
    <citation type="submission" date="2025-09" db="UniProtKB">
        <authorList>
            <consortium name="Ensembl"/>
        </authorList>
    </citation>
    <scope>IDENTIFICATION</scope>
</reference>
<evidence type="ECO:0000256" key="1">
    <source>
        <dbReference type="ARBA" id="ARBA00004123"/>
    </source>
</evidence>
<keyword evidence="5" id="KW-1185">Reference proteome</keyword>
<dbReference type="Ensembl" id="ENSAPET00000031358.1">
    <property type="protein sequence ID" value="ENSAPEP00000030542.1"/>
    <property type="gene ID" value="ENSAPEG00000021700.1"/>
</dbReference>
<dbReference type="STRING" id="161767.ENSAPEP00000030542"/>
<name>A0A3P8U5H3_AMPPE</name>
<proteinExistence type="predicted"/>
<dbReference type="Proteomes" id="UP000265080">
    <property type="component" value="Chromosome 8"/>
</dbReference>
<dbReference type="GO" id="GO:0005634">
    <property type="term" value="C:nucleus"/>
    <property type="evidence" value="ECO:0007669"/>
    <property type="project" value="UniProtKB-SubCell"/>
</dbReference>
<feature type="domain" description="Rad21/Rec8-like protein N-terminal" evidence="3">
    <location>
        <begin position="1"/>
        <end position="41"/>
    </location>
</feature>
<protein>
    <recommendedName>
        <fullName evidence="3">Rad21/Rec8-like protein N-terminal domain-containing protein</fullName>
    </recommendedName>
</protein>
<feature type="domain" description="Rad21/Rec8-like protein N-terminal" evidence="3">
    <location>
        <begin position="51"/>
        <end position="86"/>
    </location>
</feature>
<dbReference type="GO" id="GO:0007062">
    <property type="term" value="P:sister chromatid cohesion"/>
    <property type="evidence" value="ECO:0007669"/>
    <property type="project" value="InterPro"/>
</dbReference>
<dbReference type="GO" id="GO:0003682">
    <property type="term" value="F:chromatin binding"/>
    <property type="evidence" value="ECO:0007669"/>
    <property type="project" value="TreeGrafter"/>
</dbReference>
<accession>A0A3P8U5H3</accession>
<reference evidence="4 5" key="1">
    <citation type="submission" date="2018-03" db="EMBL/GenBank/DDBJ databases">
        <title>Finding Nemo's genes: A chromosome-scale reference assembly of the genome of the orange clownfish Amphiprion percula.</title>
        <authorList>
            <person name="Lehmann R."/>
        </authorList>
    </citation>
    <scope>NUCLEOTIDE SEQUENCE</scope>
</reference>
<dbReference type="GeneTree" id="ENSGT00940000154655"/>
<organism evidence="4 5">
    <name type="scientific">Amphiprion percula</name>
    <name type="common">Orange clownfish</name>
    <name type="synonym">Lutjanus percula</name>
    <dbReference type="NCBI Taxonomy" id="161767"/>
    <lineage>
        <taxon>Eukaryota</taxon>
        <taxon>Metazoa</taxon>
        <taxon>Chordata</taxon>
        <taxon>Craniata</taxon>
        <taxon>Vertebrata</taxon>
        <taxon>Euteleostomi</taxon>
        <taxon>Actinopterygii</taxon>
        <taxon>Neopterygii</taxon>
        <taxon>Teleostei</taxon>
        <taxon>Neoteleostei</taxon>
        <taxon>Acanthomorphata</taxon>
        <taxon>Ovalentaria</taxon>
        <taxon>Pomacentridae</taxon>
        <taxon>Amphiprion</taxon>
    </lineage>
</organism>
<dbReference type="GO" id="GO:1990414">
    <property type="term" value="P:replication-born double-strand break repair via sister chromatid exchange"/>
    <property type="evidence" value="ECO:0007669"/>
    <property type="project" value="TreeGrafter"/>
</dbReference>
<comment type="subcellular location">
    <subcellularLocation>
        <location evidence="1">Nucleus</location>
    </subcellularLocation>
</comment>
<sequence>MFYTQLFTSKRGPLAKIWLAAHWEKKLTKAHVFECNLETLCLTCDCVKWSLIYSRKAKYLLADCNDALVKIKVAFRPGQTDLPVDGLEATTKAITLIEDFTAFDSQLPHPRCCFVLHSSKSQPVIYTVVFPLRHITHT</sequence>
<dbReference type="InterPro" id="IPR006910">
    <property type="entry name" value="Rad21_Rec8_N"/>
</dbReference>
<dbReference type="InterPro" id="IPR039781">
    <property type="entry name" value="Rad21/Rec8-like"/>
</dbReference>
<evidence type="ECO:0000313" key="5">
    <source>
        <dbReference type="Proteomes" id="UP000265080"/>
    </source>
</evidence>
<evidence type="ECO:0000313" key="4">
    <source>
        <dbReference type="Ensembl" id="ENSAPEP00000030542.1"/>
    </source>
</evidence>
<reference evidence="4" key="2">
    <citation type="submission" date="2025-08" db="UniProtKB">
        <authorList>
            <consortium name="Ensembl"/>
        </authorList>
    </citation>
    <scope>IDENTIFICATION</scope>
</reference>
<dbReference type="GO" id="GO:0008278">
    <property type="term" value="C:cohesin complex"/>
    <property type="evidence" value="ECO:0007669"/>
    <property type="project" value="InterPro"/>
</dbReference>
<dbReference type="Pfam" id="PF04825">
    <property type="entry name" value="Rad21_Rec8_N"/>
    <property type="match status" value="2"/>
</dbReference>
<dbReference type="PANTHER" id="PTHR12585">
    <property type="entry name" value="SCC1 / RAD21 FAMILY MEMBER"/>
    <property type="match status" value="1"/>
</dbReference>
<dbReference type="PANTHER" id="PTHR12585:SF54">
    <property type="entry name" value="RAD21 COHESIN COMPLEX COMPONENT LIKE 1 ISOFORM X1"/>
    <property type="match status" value="1"/>
</dbReference>
<keyword evidence="2" id="KW-0539">Nucleus</keyword>
<evidence type="ECO:0000259" key="3">
    <source>
        <dbReference type="Pfam" id="PF04825"/>
    </source>
</evidence>
<dbReference type="AlphaFoldDB" id="A0A3P8U5H3"/>
<evidence type="ECO:0000256" key="2">
    <source>
        <dbReference type="ARBA" id="ARBA00023242"/>
    </source>
</evidence>
<dbReference type="OMA" id="NIFPCAS"/>